<dbReference type="AlphaFoldDB" id="A0AAW2UN03"/>
<reference evidence="2" key="1">
    <citation type="submission" date="2020-06" db="EMBL/GenBank/DDBJ databases">
        <authorList>
            <person name="Li T."/>
            <person name="Hu X."/>
            <person name="Zhang T."/>
            <person name="Song X."/>
            <person name="Zhang H."/>
            <person name="Dai N."/>
            <person name="Sheng W."/>
            <person name="Hou X."/>
            <person name="Wei L."/>
        </authorList>
    </citation>
    <scope>NUCLEOTIDE SEQUENCE</scope>
    <source>
        <strain evidence="2">KEN1</strain>
        <tissue evidence="2">Leaf</tissue>
    </source>
</reference>
<accession>A0AAW2UN03</accession>
<sequence length="114" mass="12645">MSFSDESIRFVGENNPGNDPSEATSRMEGSQSVDPSSGRRRSLRRLAATYRRLIDEEEEEIEGEASSPGEEEKTTTGPTPIRPYSSAHLGPSSLQTSHITQMREEFFIPDAQVI</sequence>
<comment type="caution">
    <text evidence="2">The sequence shown here is derived from an EMBL/GenBank/DDBJ whole genome shotgun (WGS) entry which is preliminary data.</text>
</comment>
<feature type="compositionally biased region" description="Polar residues" evidence="1">
    <location>
        <begin position="15"/>
        <end position="35"/>
    </location>
</feature>
<name>A0AAW2UN03_9LAMI</name>
<dbReference type="EMBL" id="JACGWN010000012">
    <property type="protein sequence ID" value="KAL0416741.1"/>
    <property type="molecule type" value="Genomic_DNA"/>
</dbReference>
<reference evidence="2" key="2">
    <citation type="journal article" date="2024" name="Plant">
        <title>Genomic evolution and insights into agronomic trait innovations of Sesamum species.</title>
        <authorList>
            <person name="Miao H."/>
            <person name="Wang L."/>
            <person name="Qu L."/>
            <person name="Liu H."/>
            <person name="Sun Y."/>
            <person name="Le M."/>
            <person name="Wang Q."/>
            <person name="Wei S."/>
            <person name="Zheng Y."/>
            <person name="Lin W."/>
            <person name="Duan Y."/>
            <person name="Cao H."/>
            <person name="Xiong S."/>
            <person name="Wang X."/>
            <person name="Wei L."/>
            <person name="Li C."/>
            <person name="Ma Q."/>
            <person name="Ju M."/>
            <person name="Zhao R."/>
            <person name="Li G."/>
            <person name="Mu C."/>
            <person name="Tian Q."/>
            <person name="Mei H."/>
            <person name="Zhang T."/>
            <person name="Gao T."/>
            <person name="Zhang H."/>
        </authorList>
    </citation>
    <scope>NUCLEOTIDE SEQUENCE</scope>
    <source>
        <strain evidence="2">KEN1</strain>
    </source>
</reference>
<evidence type="ECO:0000256" key="1">
    <source>
        <dbReference type="SAM" id="MobiDB-lite"/>
    </source>
</evidence>
<gene>
    <name evidence="2" type="ORF">Slati_3506000</name>
</gene>
<proteinExistence type="predicted"/>
<evidence type="ECO:0000313" key="2">
    <source>
        <dbReference type="EMBL" id="KAL0416741.1"/>
    </source>
</evidence>
<organism evidence="2">
    <name type="scientific">Sesamum latifolium</name>
    <dbReference type="NCBI Taxonomy" id="2727402"/>
    <lineage>
        <taxon>Eukaryota</taxon>
        <taxon>Viridiplantae</taxon>
        <taxon>Streptophyta</taxon>
        <taxon>Embryophyta</taxon>
        <taxon>Tracheophyta</taxon>
        <taxon>Spermatophyta</taxon>
        <taxon>Magnoliopsida</taxon>
        <taxon>eudicotyledons</taxon>
        <taxon>Gunneridae</taxon>
        <taxon>Pentapetalae</taxon>
        <taxon>asterids</taxon>
        <taxon>lamiids</taxon>
        <taxon>Lamiales</taxon>
        <taxon>Pedaliaceae</taxon>
        <taxon>Sesamum</taxon>
    </lineage>
</organism>
<protein>
    <submittedName>
        <fullName evidence="2">Uncharacterized protein</fullName>
    </submittedName>
</protein>
<feature type="region of interest" description="Disordered" evidence="1">
    <location>
        <begin position="1"/>
        <end position="92"/>
    </location>
</feature>